<evidence type="ECO:0000259" key="7">
    <source>
        <dbReference type="PROSITE" id="PS50126"/>
    </source>
</evidence>
<evidence type="ECO:0000256" key="4">
    <source>
        <dbReference type="ARBA" id="ARBA00022980"/>
    </source>
</evidence>
<dbReference type="GO" id="GO:0003729">
    <property type="term" value="F:mRNA binding"/>
    <property type="evidence" value="ECO:0007669"/>
    <property type="project" value="TreeGrafter"/>
</dbReference>
<dbReference type="NCBIfam" id="NF004951">
    <property type="entry name" value="PRK06299.1-1"/>
    <property type="match status" value="1"/>
</dbReference>
<dbReference type="FunFam" id="2.40.50.140:FF:000018">
    <property type="entry name" value="30S ribosomal protein S1"/>
    <property type="match status" value="1"/>
</dbReference>
<dbReference type="FunFam" id="2.40.50.140:FF:000017">
    <property type="entry name" value="30S ribosomal protein S1"/>
    <property type="match status" value="1"/>
</dbReference>
<evidence type="ECO:0000256" key="2">
    <source>
        <dbReference type="ARBA" id="ARBA00022737"/>
    </source>
</evidence>
<organism evidence="8 9">
    <name type="scientific">Enterovibrio nigricans DSM 22720</name>
    <dbReference type="NCBI Taxonomy" id="1121868"/>
    <lineage>
        <taxon>Bacteria</taxon>
        <taxon>Pseudomonadati</taxon>
        <taxon>Pseudomonadota</taxon>
        <taxon>Gammaproteobacteria</taxon>
        <taxon>Vibrionales</taxon>
        <taxon>Vibrionaceae</taxon>
        <taxon>Enterovibrio</taxon>
    </lineage>
</organism>
<evidence type="ECO:0000256" key="5">
    <source>
        <dbReference type="ARBA" id="ARBA00023274"/>
    </source>
</evidence>
<dbReference type="PANTHER" id="PTHR10724">
    <property type="entry name" value="30S RIBOSOMAL PROTEIN S1"/>
    <property type="match status" value="1"/>
</dbReference>
<evidence type="ECO:0000313" key="8">
    <source>
        <dbReference type="EMBL" id="SKA47844.1"/>
    </source>
</evidence>
<dbReference type="AlphaFoldDB" id="A0A1T4U594"/>
<feature type="domain" description="S1 motif" evidence="7">
    <location>
        <begin position="364"/>
        <end position="434"/>
    </location>
</feature>
<dbReference type="NCBIfam" id="NF004954">
    <property type="entry name" value="PRK06299.1-4"/>
    <property type="match status" value="1"/>
</dbReference>
<evidence type="ECO:0000256" key="1">
    <source>
        <dbReference type="ARBA" id="ARBA00006767"/>
    </source>
</evidence>
<keyword evidence="3 6" id="KW-0694">RNA-binding</keyword>
<dbReference type="InterPro" id="IPR050437">
    <property type="entry name" value="Ribos_protein_bS1-like"/>
</dbReference>
<protein>
    <recommendedName>
        <fullName evidence="6">30S ribosomal protein S1</fullName>
    </recommendedName>
</protein>
<dbReference type="OrthoDB" id="9804077at2"/>
<keyword evidence="9" id="KW-1185">Reference proteome</keyword>
<dbReference type="InterPro" id="IPR003029">
    <property type="entry name" value="S1_domain"/>
</dbReference>
<reference evidence="9" key="1">
    <citation type="submission" date="2017-02" db="EMBL/GenBank/DDBJ databases">
        <authorList>
            <person name="Varghese N."/>
            <person name="Submissions S."/>
        </authorList>
    </citation>
    <scope>NUCLEOTIDE SEQUENCE [LARGE SCALE GENOMIC DNA]</scope>
    <source>
        <strain evidence="9">DSM 22720</strain>
    </source>
</reference>
<gene>
    <name evidence="8" type="ORF">SAMN02745132_00782</name>
</gene>
<evidence type="ECO:0000256" key="6">
    <source>
        <dbReference type="PIRNR" id="PIRNR002111"/>
    </source>
</evidence>
<dbReference type="CDD" id="cd05687">
    <property type="entry name" value="S1_RPS1_repeat_ec1_hs1"/>
    <property type="match status" value="1"/>
</dbReference>
<keyword evidence="4 6" id="KW-0689">Ribosomal protein</keyword>
<dbReference type="SMART" id="SM00316">
    <property type="entry name" value="S1"/>
    <property type="match status" value="6"/>
</dbReference>
<dbReference type="GO" id="GO:0006412">
    <property type="term" value="P:translation"/>
    <property type="evidence" value="ECO:0007669"/>
    <property type="project" value="InterPro"/>
</dbReference>
<keyword evidence="2" id="KW-0677">Repeat</keyword>
<dbReference type="FunFam" id="2.40.50.140:FF:000016">
    <property type="entry name" value="30S ribosomal protein S1"/>
    <property type="match status" value="1"/>
</dbReference>
<dbReference type="CDD" id="cd04465">
    <property type="entry name" value="S1_RPS1_repeat_ec2_hs2"/>
    <property type="match status" value="1"/>
</dbReference>
<dbReference type="CDD" id="cd05688">
    <property type="entry name" value="S1_RPS1_repeat_ec3"/>
    <property type="match status" value="1"/>
</dbReference>
<dbReference type="GO" id="GO:0003735">
    <property type="term" value="F:structural constituent of ribosome"/>
    <property type="evidence" value="ECO:0007669"/>
    <property type="project" value="InterPro"/>
</dbReference>
<dbReference type="NCBIfam" id="NF004952">
    <property type="entry name" value="PRK06299.1-2"/>
    <property type="match status" value="1"/>
</dbReference>
<dbReference type="FunFam" id="2.40.50.140:FF:000011">
    <property type="entry name" value="30S ribosomal protein S1"/>
    <property type="match status" value="1"/>
</dbReference>
<proteinExistence type="inferred from homology"/>
<dbReference type="CDD" id="cd05689">
    <property type="entry name" value="S1_RPS1_repeat_ec4"/>
    <property type="match status" value="1"/>
</dbReference>
<dbReference type="Proteomes" id="UP000190162">
    <property type="component" value="Unassembled WGS sequence"/>
</dbReference>
<feature type="domain" description="S1 motif" evidence="7">
    <location>
        <begin position="277"/>
        <end position="347"/>
    </location>
</feature>
<dbReference type="PROSITE" id="PS50126">
    <property type="entry name" value="S1"/>
    <property type="match status" value="6"/>
</dbReference>
<dbReference type="Pfam" id="PF00575">
    <property type="entry name" value="S1"/>
    <property type="match status" value="6"/>
</dbReference>
<comment type="function">
    <text evidence="6">Binds mRNA; thus facilitating recognition of the initiation point. It is needed to translate mRNA with a short Shine-Dalgarno (SD) purine-rich sequence.</text>
</comment>
<evidence type="ECO:0000313" key="9">
    <source>
        <dbReference type="Proteomes" id="UP000190162"/>
    </source>
</evidence>
<dbReference type="RefSeq" id="WP_078751265.1">
    <property type="nucleotide sequence ID" value="NZ_FUXU01000006.1"/>
</dbReference>
<dbReference type="PANTHER" id="PTHR10724:SF7">
    <property type="entry name" value="SMALL RIBOSOMAL SUBUNIT PROTEIN BS1C"/>
    <property type="match status" value="1"/>
</dbReference>
<dbReference type="NCBIfam" id="TIGR00717">
    <property type="entry name" value="rpsA"/>
    <property type="match status" value="1"/>
</dbReference>
<comment type="similarity">
    <text evidence="1 6">Belongs to the bacterial ribosomal protein bS1 family.</text>
</comment>
<feature type="domain" description="S1 motif" evidence="7">
    <location>
        <begin position="451"/>
        <end position="520"/>
    </location>
</feature>
<dbReference type="GO" id="GO:0022627">
    <property type="term" value="C:cytosolic small ribosomal subunit"/>
    <property type="evidence" value="ECO:0007669"/>
    <property type="project" value="TreeGrafter"/>
</dbReference>
<dbReference type="InterPro" id="IPR000110">
    <property type="entry name" value="Ribosomal_bS1"/>
</dbReference>
<dbReference type="InterPro" id="IPR012340">
    <property type="entry name" value="NA-bd_OB-fold"/>
</dbReference>
<dbReference type="PRINTS" id="PR00681">
    <property type="entry name" value="RIBOSOMALS1"/>
</dbReference>
<dbReference type="CDD" id="cd05691">
    <property type="entry name" value="S1_RPS1_repeat_ec6"/>
    <property type="match status" value="1"/>
</dbReference>
<feature type="domain" description="S1 motif" evidence="7">
    <location>
        <begin position="21"/>
        <end position="87"/>
    </location>
</feature>
<evidence type="ECO:0000256" key="3">
    <source>
        <dbReference type="ARBA" id="ARBA00022884"/>
    </source>
</evidence>
<dbReference type="FunFam" id="2.40.50.140:FF:000021">
    <property type="entry name" value="30S ribosomal protein S1"/>
    <property type="match status" value="1"/>
</dbReference>
<dbReference type="EMBL" id="FUXU01000006">
    <property type="protein sequence ID" value="SKA47844.1"/>
    <property type="molecule type" value="Genomic_DNA"/>
</dbReference>
<accession>A0A1T4U594</accession>
<dbReference type="Gene3D" id="2.40.50.140">
    <property type="entry name" value="Nucleic acid-binding proteins"/>
    <property type="match status" value="6"/>
</dbReference>
<dbReference type="FunFam" id="2.40.50.140:FF:000036">
    <property type="entry name" value="30S ribosomal protein S1"/>
    <property type="match status" value="1"/>
</dbReference>
<sequence length="556" mass="60938">MTESFASLFEESLKEIETRPGAIVKGTVVAIANGYVLVDAGLKSESSIPAEQFKNAAGELEIEVGAEVDVALDAIEDGFGETQLSREKAKRHEAWIQLEKAYEDAETVIGVINGKVKGGFTVELNGIRAFLPGSLVDVRPVRDTAHLEGKELEFKVIKLDQKRNNVVVSRRAVIESESSVERDELLASLQEGMEVKGIVKNLTDYGAFVDLGGVDGLLHITDMAWKRVKHPSEIVNVGDEILVKVLKFDRDRTRVSLGLKQLGEDPWVAIANRYPEGHKLTGRVTNLTDYGCFVEIEEGVEGLVHVSEMDWTNKNIHPSKVVNVGDEVEVMVLDIDEERRRISLGLKQCKNNPWQVFAEMQNKGDRVTGKIKSITDFGIFIGLEGGIDGLVHLSDISWNVAGEDAVRDFKKGDEISAVVLQVDAERERISLGIKQMEEDPFNNYMADNKKGVIVKGKVTAVDAKGATVELAEGVEGYLRASEASRDRVEDATLVLAVGDEVEAKFTGVDRKNRVINLSVRAKDEADEQEAMATLNKADDAAFGNAMADAFKAAKSE</sequence>
<dbReference type="SUPFAM" id="SSF50249">
    <property type="entry name" value="Nucleic acid-binding proteins"/>
    <property type="match status" value="6"/>
</dbReference>
<feature type="domain" description="S1 motif" evidence="7">
    <location>
        <begin position="105"/>
        <end position="171"/>
    </location>
</feature>
<name>A0A1T4U594_9GAMM</name>
<dbReference type="PIRSF" id="PIRSF002111">
    <property type="entry name" value="RpsA"/>
    <property type="match status" value="1"/>
</dbReference>
<keyword evidence="5 6" id="KW-0687">Ribonucleoprotein</keyword>
<feature type="domain" description="S1 motif" evidence="7">
    <location>
        <begin position="192"/>
        <end position="260"/>
    </location>
</feature>
<dbReference type="InterPro" id="IPR035104">
    <property type="entry name" value="Ribosomal_protein_S1-like"/>
</dbReference>